<evidence type="ECO:0000256" key="1">
    <source>
        <dbReference type="ARBA" id="ARBA00022801"/>
    </source>
</evidence>
<dbReference type="PANTHER" id="PTHR43798">
    <property type="entry name" value="MONOACYLGLYCEROL LIPASE"/>
    <property type="match status" value="1"/>
</dbReference>
<evidence type="ECO:0000259" key="2">
    <source>
        <dbReference type="Pfam" id="PF00561"/>
    </source>
</evidence>
<dbReference type="Pfam" id="PF00561">
    <property type="entry name" value="Abhydrolase_1"/>
    <property type="match status" value="1"/>
</dbReference>
<keyword evidence="4" id="KW-1185">Reference proteome</keyword>
<comment type="caution">
    <text evidence="3">The sequence shown here is derived from an EMBL/GenBank/DDBJ whole genome shotgun (WGS) entry which is preliminary data.</text>
</comment>
<reference evidence="3 4" key="1">
    <citation type="submission" date="2024-02" db="EMBL/GenBank/DDBJ databases">
        <title>A Gaetbulibacter species isolated from tidal flats and genomic insights of their niches.</title>
        <authorList>
            <person name="Ye Y."/>
        </authorList>
    </citation>
    <scope>NUCLEOTIDE SEQUENCE [LARGE SCALE GENOMIC DNA]</scope>
    <source>
        <strain evidence="3 4">KYW382</strain>
    </source>
</reference>
<proteinExistence type="predicted"/>
<dbReference type="PRINTS" id="PR00111">
    <property type="entry name" value="ABHYDROLASE"/>
</dbReference>
<dbReference type="SUPFAM" id="SSF53474">
    <property type="entry name" value="alpha/beta-Hydrolases"/>
    <property type="match status" value="1"/>
</dbReference>
<gene>
    <name evidence="3" type="ORF">V8G58_03160</name>
</gene>
<protein>
    <submittedName>
        <fullName evidence="3">Alpha/beta hydrolase</fullName>
    </submittedName>
</protein>
<dbReference type="RefSeq" id="WP_344739636.1">
    <property type="nucleotide sequence ID" value="NZ_BAABAY010000001.1"/>
</dbReference>
<evidence type="ECO:0000313" key="3">
    <source>
        <dbReference type="EMBL" id="MFH6770921.1"/>
    </source>
</evidence>
<dbReference type="PANTHER" id="PTHR43798:SF31">
    <property type="entry name" value="AB HYDROLASE SUPERFAMILY PROTEIN YCLE"/>
    <property type="match status" value="1"/>
</dbReference>
<sequence length="260" mass="29414">MNIQNFTYKGIPVSYSDDGAGEVILLLHGFLESKLIWQPFIKELARKNRVITMDLLGHGQTGCLGYIHSMELMAEPIIELLENLKVKDCIVLGHSMGGYVALAFAENRPDLVKKIGLINSTSREDSKERKRNRDRAVKAVKENPKRFIRMGIPNLFCEENRTVFTEAIKKVTEAALKTPTQGIIAALEGMKIRPERTHFLSGLNVPKLMIASKKDPVLDFKALKKEAEEACMTLVVFPDGHMSFIENKDEFSKQIMYFIE</sequence>
<dbReference type="EMBL" id="JBAWKB010000001">
    <property type="protein sequence ID" value="MFH6770921.1"/>
    <property type="molecule type" value="Genomic_DNA"/>
</dbReference>
<dbReference type="InterPro" id="IPR050266">
    <property type="entry name" value="AB_hydrolase_sf"/>
</dbReference>
<name>A0ABW7MVR6_9FLAO</name>
<dbReference type="Proteomes" id="UP001610100">
    <property type="component" value="Unassembled WGS sequence"/>
</dbReference>
<dbReference type="InterPro" id="IPR029058">
    <property type="entry name" value="AB_hydrolase_fold"/>
</dbReference>
<accession>A0ABW7MVR6</accession>
<evidence type="ECO:0000313" key="4">
    <source>
        <dbReference type="Proteomes" id="UP001610100"/>
    </source>
</evidence>
<dbReference type="InterPro" id="IPR000073">
    <property type="entry name" value="AB_hydrolase_1"/>
</dbReference>
<dbReference type="Gene3D" id="3.40.50.1820">
    <property type="entry name" value="alpha/beta hydrolase"/>
    <property type="match status" value="1"/>
</dbReference>
<dbReference type="GO" id="GO:0016787">
    <property type="term" value="F:hydrolase activity"/>
    <property type="evidence" value="ECO:0007669"/>
    <property type="project" value="UniProtKB-KW"/>
</dbReference>
<keyword evidence="1 3" id="KW-0378">Hydrolase</keyword>
<organism evidence="3 4">
    <name type="scientific">Gaetbulibacter aestuarii</name>
    <dbReference type="NCBI Taxonomy" id="1502358"/>
    <lineage>
        <taxon>Bacteria</taxon>
        <taxon>Pseudomonadati</taxon>
        <taxon>Bacteroidota</taxon>
        <taxon>Flavobacteriia</taxon>
        <taxon>Flavobacteriales</taxon>
        <taxon>Flavobacteriaceae</taxon>
        <taxon>Gaetbulibacter</taxon>
    </lineage>
</organism>
<feature type="domain" description="AB hydrolase-1" evidence="2">
    <location>
        <begin position="23"/>
        <end position="124"/>
    </location>
</feature>